<dbReference type="Proteomes" id="UP000191056">
    <property type="component" value="Unassembled WGS sequence"/>
</dbReference>
<sequence>MLGAVILISFILIACNAIYETDSTQEKTKEFESQINKQHKI</sequence>
<proteinExistence type="predicted"/>
<evidence type="ECO:0000313" key="1">
    <source>
        <dbReference type="EMBL" id="OPJ65422.1"/>
    </source>
</evidence>
<accession>A0A1V4IZE4</accession>
<name>A0A1V4IZE4_9CLOT</name>
<dbReference type="RefSeq" id="WP_278336980.1">
    <property type="nucleotide sequence ID" value="NZ_JBLZIA010000001.1"/>
</dbReference>
<gene>
    <name evidence="1" type="ORF">CLCHR_08120</name>
</gene>
<keyword evidence="2" id="KW-1185">Reference proteome</keyword>
<organism evidence="1 2">
    <name type="scientific">Clostridium chromiireducens</name>
    <dbReference type="NCBI Taxonomy" id="225345"/>
    <lineage>
        <taxon>Bacteria</taxon>
        <taxon>Bacillati</taxon>
        <taxon>Bacillota</taxon>
        <taxon>Clostridia</taxon>
        <taxon>Eubacteriales</taxon>
        <taxon>Clostridiaceae</taxon>
        <taxon>Clostridium</taxon>
    </lineage>
</organism>
<protein>
    <submittedName>
        <fullName evidence="1">Uncharacterized protein</fullName>
    </submittedName>
</protein>
<dbReference type="EMBL" id="MZGT01000008">
    <property type="protein sequence ID" value="OPJ65422.1"/>
    <property type="molecule type" value="Genomic_DNA"/>
</dbReference>
<evidence type="ECO:0000313" key="2">
    <source>
        <dbReference type="Proteomes" id="UP000191056"/>
    </source>
</evidence>
<dbReference type="AlphaFoldDB" id="A0A1V4IZE4"/>
<comment type="caution">
    <text evidence="1">The sequence shown here is derived from an EMBL/GenBank/DDBJ whole genome shotgun (WGS) entry which is preliminary data.</text>
</comment>
<reference evidence="1 2" key="1">
    <citation type="submission" date="2017-03" db="EMBL/GenBank/DDBJ databases">
        <title>Genome sequence of Clostridium chromiireducens DSM 23318.</title>
        <authorList>
            <person name="Poehlein A."/>
            <person name="Daniel R."/>
        </authorList>
    </citation>
    <scope>NUCLEOTIDE SEQUENCE [LARGE SCALE GENOMIC DNA]</scope>
    <source>
        <strain evidence="1 2">DSM 23318</strain>
    </source>
</reference>